<dbReference type="InterPro" id="IPR022625">
    <property type="entry name" value="TypeI_RM_Rsu_C"/>
</dbReference>
<dbReference type="Proteomes" id="UP000632273">
    <property type="component" value="Unassembled WGS sequence"/>
</dbReference>
<feature type="domain" description="Type I restriction enzyme R protein C-terminal" evidence="1">
    <location>
        <begin position="6"/>
        <end position="167"/>
    </location>
</feature>
<dbReference type="EMBL" id="BMHT01000002">
    <property type="protein sequence ID" value="GGF02187.1"/>
    <property type="molecule type" value="Genomic_DNA"/>
</dbReference>
<comment type="caution">
    <text evidence="2">The sequence shown here is derived from an EMBL/GenBank/DDBJ whole genome shotgun (WGS) entry which is preliminary data.</text>
</comment>
<evidence type="ECO:0000313" key="3">
    <source>
        <dbReference type="Proteomes" id="UP000632273"/>
    </source>
</evidence>
<gene>
    <name evidence="2" type="ORF">GCM10011383_11340</name>
</gene>
<dbReference type="Pfam" id="PF12008">
    <property type="entry name" value="EcoR124_C"/>
    <property type="match status" value="1"/>
</dbReference>
<accession>A0ABQ1TRW1</accession>
<evidence type="ECO:0000259" key="1">
    <source>
        <dbReference type="Pfam" id="PF12008"/>
    </source>
</evidence>
<name>A0ABQ1TRW1_9BACT</name>
<organism evidence="2 3">
    <name type="scientific">Hymenobacter cavernae</name>
    <dbReference type="NCBI Taxonomy" id="2044852"/>
    <lineage>
        <taxon>Bacteria</taxon>
        <taxon>Pseudomonadati</taxon>
        <taxon>Bacteroidota</taxon>
        <taxon>Cytophagia</taxon>
        <taxon>Cytophagales</taxon>
        <taxon>Hymenobacteraceae</taxon>
        <taxon>Hymenobacter</taxon>
    </lineage>
</organism>
<evidence type="ECO:0000313" key="2">
    <source>
        <dbReference type="EMBL" id="GGF02187.1"/>
    </source>
</evidence>
<protein>
    <recommendedName>
        <fullName evidence="1">Type I restriction enzyme R protein C-terminal domain-containing protein</fullName>
    </recommendedName>
</protein>
<sequence length="175" mass="20162">MRPGTTKGKESILNDVDFELELIHRDEINVAYILGLLAKLNGAPPDEQQQKAILDMLTSEATLRSKRELIQKFITENLPHLPDPDTVPQAFEDYWAQEQQNALETIRREEQLDPEKLQALLSTYLFTERKPLSTDVIDMVEVKPRILERKTVYERVVNRLLGYVDTFINGMGARP</sequence>
<proteinExistence type="predicted"/>
<keyword evidence="3" id="KW-1185">Reference proteome</keyword>
<reference evidence="3" key="1">
    <citation type="journal article" date="2019" name="Int. J. Syst. Evol. Microbiol.">
        <title>The Global Catalogue of Microorganisms (GCM) 10K type strain sequencing project: providing services to taxonomists for standard genome sequencing and annotation.</title>
        <authorList>
            <consortium name="The Broad Institute Genomics Platform"/>
            <consortium name="The Broad Institute Genome Sequencing Center for Infectious Disease"/>
            <person name="Wu L."/>
            <person name="Ma J."/>
        </authorList>
    </citation>
    <scope>NUCLEOTIDE SEQUENCE [LARGE SCALE GENOMIC DNA]</scope>
    <source>
        <strain evidence="3">CGMCC 1.15197</strain>
    </source>
</reference>